<feature type="compositionally biased region" description="Low complexity" evidence="2">
    <location>
        <begin position="1"/>
        <end position="18"/>
    </location>
</feature>
<dbReference type="Pfam" id="PF11954">
    <property type="entry name" value="DUF3471"/>
    <property type="match status" value="1"/>
</dbReference>
<evidence type="ECO:0000313" key="6">
    <source>
        <dbReference type="Proteomes" id="UP001194696"/>
    </source>
</evidence>
<evidence type="ECO:0000259" key="4">
    <source>
        <dbReference type="Pfam" id="PF11954"/>
    </source>
</evidence>
<feature type="region of interest" description="Disordered" evidence="2">
    <location>
        <begin position="503"/>
        <end position="522"/>
    </location>
</feature>
<feature type="domain" description="Beta-lactamase-related" evidence="3">
    <location>
        <begin position="41"/>
        <end position="370"/>
    </location>
</feature>
<evidence type="ECO:0000313" key="5">
    <source>
        <dbReference type="EMBL" id="KAG0289375.1"/>
    </source>
</evidence>
<accession>A0ABQ7K136</accession>
<proteinExistence type="inferred from homology"/>
<dbReference type="InterPro" id="IPR012338">
    <property type="entry name" value="Beta-lactam/transpept-like"/>
</dbReference>
<comment type="caution">
    <text evidence="5">The sequence shown here is derived from an EMBL/GenBank/DDBJ whole genome shotgun (WGS) entry which is preliminary data.</text>
</comment>
<dbReference type="EMBL" id="JAAAIM010000352">
    <property type="protein sequence ID" value="KAG0289375.1"/>
    <property type="molecule type" value="Genomic_DNA"/>
</dbReference>
<dbReference type="Gene3D" id="2.40.128.600">
    <property type="match status" value="1"/>
</dbReference>
<feature type="compositionally biased region" description="Basic and acidic residues" evidence="2">
    <location>
        <begin position="512"/>
        <end position="522"/>
    </location>
</feature>
<dbReference type="PANTHER" id="PTHR46825:SF15">
    <property type="entry name" value="BETA-LACTAMASE-RELATED DOMAIN-CONTAINING PROTEIN"/>
    <property type="match status" value="1"/>
</dbReference>
<organism evidence="5 6">
    <name type="scientific">Linnemannia gamsii</name>
    <dbReference type="NCBI Taxonomy" id="64522"/>
    <lineage>
        <taxon>Eukaryota</taxon>
        <taxon>Fungi</taxon>
        <taxon>Fungi incertae sedis</taxon>
        <taxon>Mucoromycota</taxon>
        <taxon>Mortierellomycotina</taxon>
        <taxon>Mortierellomycetes</taxon>
        <taxon>Mortierellales</taxon>
        <taxon>Mortierellaceae</taxon>
        <taxon>Linnemannia</taxon>
    </lineage>
</organism>
<dbReference type="PANTHER" id="PTHR46825">
    <property type="entry name" value="D-ALANYL-D-ALANINE-CARBOXYPEPTIDASE/ENDOPEPTIDASE AMPH"/>
    <property type="match status" value="1"/>
</dbReference>
<comment type="similarity">
    <text evidence="1">Belongs to the peptidase S12 family.</text>
</comment>
<feature type="domain" description="Peptidase S12 Pab87-related C-terminal" evidence="4">
    <location>
        <begin position="421"/>
        <end position="511"/>
    </location>
</feature>
<dbReference type="InterPro" id="IPR001466">
    <property type="entry name" value="Beta-lactam-related"/>
</dbReference>
<dbReference type="Pfam" id="PF00144">
    <property type="entry name" value="Beta-lactamase"/>
    <property type="match status" value="1"/>
</dbReference>
<protein>
    <recommendedName>
        <fullName evidence="7">Beta-lactamase/transpeptidase-like protein</fullName>
    </recommendedName>
</protein>
<dbReference type="Proteomes" id="UP001194696">
    <property type="component" value="Unassembled WGS sequence"/>
</dbReference>
<dbReference type="InterPro" id="IPR021860">
    <property type="entry name" value="Peptidase_S12_Pab87-rel_C"/>
</dbReference>
<evidence type="ECO:0000259" key="3">
    <source>
        <dbReference type="Pfam" id="PF00144"/>
    </source>
</evidence>
<dbReference type="Gene3D" id="3.40.710.10">
    <property type="entry name" value="DD-peptidase/beta-lactamase superfamily"/>
    <property type="match status" value="1"/>
</dbReference>
<gene>
    <name evidence="5" type="ORF">BGZ96_007072</name>
</gene>
<dbReference type="SUPFAM" id="SSF56601">
    <property type="entry name" value="beta-lactamase/transpeptidase-like"/>
    <property type="match status" value="1"/>
</dbReference>
<evidence type="ECO:0000256" key="1">
    <source>
        <dbReference type="ARBA" id="ARBA00038215"/>
    </source>
</evidence>
<feature type="region of interest" description="Disordered" evidence="2">
    <location>
        <begin position="1"/>
        <end position="24"/>
    </location>
</feature>
<dbReference type="InterPro" id="IPR050491">
    <property type="entry name" value="AmpC-like"/>
</dbReference>
<reference evidence="5 6" key="1">
    <citation type="journal article" date="2020" name="Fungal Divers.">
        <title>Resolving the Mortierellaceae phylogeny through synthesis of multi-gene phylogenetics and phylogenomics.</title>
        <authorList>
            <person name="Vandepol N."/>
            <person name="Liber J."/>
            <person name="Desiro A."/>
            <person name="Na H."/>
            <person name="Kennedy M."/>
            <person name="Barry K."/>
            <person name="Grigoriev I.V."/>
            <person name="Miller A.N."/>
            <person name="O'Donnell K."/>
            <person name="Stajich J.E."/>
            <person name="Bonito G."/>
        </authorList>
    </citation>
    <scope>NUCLEOTIDE SEQUENCE [LARGE SCALE GENOMIC DNA]</scope>
    <source>
        <strain evidence="5 6">AD045</strain>
    </source>
</reference>
<name>A0ABQ7K136_9FUNG</name>
<keyword evidence="6" id="KW-1185">Reference proteome</keyword>
<evidence type="ECO:0000256" key="2">
    <source>
        <dbReference type="SAM" id="MobiDB-lite"/>
    </source>
</evidence>
<sequence>MPQRGSISLVRSASSSSSTNADVPVANPTSDFLANLPEVLEKARVDGGIPGMSVAILHKGDIVFAQGFGKRNQIDPFTKETVSQIASLTKAFTATAIGELVAEGKVDWDKTPVSHYLPEFQLKDPVLTSQLTFADMLSHRTPVPPLDGAWFRNKESTRALIKRMRHVDLPSSKMSPTVNYNNVIYAVAGEAAANVAGMSYADLIKTKVLEPLGLKDAGLSHPEMARKSNYAMPYDAATYEDARNGVYEEGYIDEIPMADAPAGDIYMNIVDLAKWGRVILKEGELDGKQVLNKECIQETLKSHNILNLPKRRPGFAPTLGYGLGWSLDFYKGHACIQHDGGNPGYRSYLAFYPDDDLVIAHLANIFITELPRNLQYYIADGILELPKTEDWINEVTHEMTQETYDMHAMAREGNIPDCIEGKPCSHELVDYVGEYTNSTDGEVAITLLKDGSLFMKVRTLESRLEHYHYESFKAYVHDFALKGNMLVTFQTSGKGDVNTMEIAGSPGSDPTLFKKTEATPGQ</sequence>
<evidence type="ECO:0008006" key="7">
    <source>
        <dbReference type="Google" id="ProtNLM"/>
    </source>
</evidence>